<dbReference type="EMBL" id="CAJNNV010029531">
    <property type="protein sequence ID" value="CAE8628898.1"/>
    <property type="molecule type" value="Genomic_DNA"/>
</dbReference>
<dbReference type="OrthoDB" id="418963at2759"/>
<dbReference type="OMA" id="VIFWEDP"/>
<accession>A0A813GTZ8</accession>
<dbReference type="Proteomes" id="UP000654075">
    <property type="component" value="Unassembled WGS sequence"/>
</dbReference>
<proteinExistence type="predicted"/>
<sequence>SAGSNTPCPRVVFKVNRRHRACPQEKAAGSFVSARVAGLVAAVAARASSTGGGSTPSRRPRLVPAIETVLSFLLRVLVGAEGKTTRVRIEALSSRDALLGRFQSLRLELGRLGRGIRLRQAVLDCKSLDLGFKPALLALTPLILLLRPSAFLPLLLIFCFAPSRLSQAGPSSSGTSRSTTSVSATISGEDLSQSSVWKFLLTTALRDIMNYSIAGLVVLPREVSGELSSATRFELEGVDVTEKGIEMDAAAFLENNTIFRYKLRTGASIIEVNGEQVIFWEDPCIQVTPGWPLPVFWFPIGGFAGRRIGNFLRLTRLQFTAAGIELEGSLGGTGGGALVPVRGVRW</sequence>
<protein>
    <submittedName>
        <fullName evidence="1">Uncharacterized protein</fullName>
    </submittedName>
</protein>
<gene>
    <name evidence="1" type="ORF">PGLA1383_LOCUS45497</name>
</gene>
<comment type="caution">
    <text evidence="1">The sequence shown here is derived from an EMBL/GenBank/DDBJ whole genome shotgun (WGS) entry which is preliminary data.</text>
</comment>
<dbReference type="AlphaFoldDB" id="A0A813GTZ8"/>
<keyword evidence="2" id="KW-1185">Reference proteome</keyword>
<feature type="non-terminal residue" evidence="1">
    <location>
        <position position="1"/>
    </location>
</feature>
<reference evidence="1" key="1">
    <citation type="submission" date="2021-02" db="EMBL/GenBank/DDBJ databases">
        <authorList>
            <person name="Dougan E. K."/>
            <person name="Rhodes N."/>
            <person name="Thang M."/>
            <person name="Chan C."/>
        </authorList>
    </citation>
    <scope>NUCLEOTIDE SEQUENCE</scope>
</reference>
<evidence type="ECO:0000313" key="1">
    <source>
        <dbReference type="EMBL" id="CAE8628898.1"/>
    </source>
</evidence>
<evidence type="ECO:0000313" key="2">
    <source>
        <dbReference type="Proteomes" id="UP000654075"/>
    </source>
</evidence>
<name>A0A813GTZ8_POLGL</name>
<organism evidence="1 2">
    <name type="scientific">Polarella glacialis</name>
    <name type="common">Dinoflagellate</name>
    <dbReference type="NCBI Taxonomy" id="89957"/>
    <lineage>
        <taxon>Eukaryota</taxon>
        <taxon>Sar</taxon>
        <taxon>Alveolata</taxon>
        <taxon>Dinophyceae</taxon>
        <taxon>Suessiales</taxon>
        <taxon>Suessiaceae</taxon>
        <taxon>Polarella</taxon>
    </lineage>
</organism>